<sequence length="208" mass="23208">MLAPFPSPLTGIPSRVPTTCFVYGTLMSTEVLQTLLGRTPPMVSGVVLHQHVRHPVKGKVYPAVIPSAMAAASRCNDGRYIKDDASGNDTSVQGVLLLNLSMKEIKILDYFEEEGIDYIRTEVDVCVPESAISNVDFALLDRNGPLPPRGGCEQGMRCLETNAYIWARGAEDLDLWKQWDFETFRGVHLKWYLESTVKPCRSEINFKT</sequence>
<dbReference type="CDD" id="cd06661">
    <property type="entry name" value="GGCT_like"/>
    <property type="match status" value="1"/>
</dbReference>
<accession>A0ABD3QWH9</accession>
<reference evidence="5 6" key="1">
    <citation type="journal article" date="2020" name="G3 (Bethesda)">
        <title>Improved Reference Genome for Cyclotella cryptica CCMP332, a Model for Cell Wall Morphogenesis, Salinity Adaptation, and Lipid Production in Diatoms (Bacillariophyta).</title>
        <authorList>
            <person name="Roberts W.R."/>
            <person name="Downey K.M."/>
            <person name="Ruck E.C."/>
            <person name="Traller J.C."/>
            <person name="Alverson A.J."/>
        </authorList>
    </citation>
    <scope>NUCLEOTIDE SEQUENCE [LARGE SCALE GENOMIC DNA]</scope>
    <source>
        <strain evidence="5 6">CCMP332</strain>
    </source>
</reference>
<dbReference type="AlphaFoldDB" id="A0ABD3QWH9"/>
<protein>
    <recommendedName>
        <fullName evidence="3">Putative gamma-glutamylcyclotransferase</fullName>
    </recommendedName>
</protein>
<dbReference type="GO" id="GO:0016740">
    <property type="term" value="F:transferase activity"/>
    <property type="evidence" value="ECO:0007669"/>
    <property type="project" value="UniProtKB-KW"/>
</dbReference>
<dbReference type="PANTHER" id="PTHR31544:SF2">
    <property type="entry name" value="AIG2-LIKE PROTEIN D"/>
    <property type="match status" value="1"/>
</dbReference>
<name>A0ABD3QWH9_9STRA</name>
<dbReference type="SUPFAM" id="SSF110857">
    <property type="entry name" value="Gamma-glutamyl cyclotransferase-like"/>
    <property type="match status" value="1"/>
</dbReference>
<comment type="similarity">
    <text evidence="1">Belongs to the gamma-glutamylcyclotransferase family.</text>
</comment>
<organism evidence="5 6">
    <name type="scientific">Cyclotella cryptica</name>
    <dbReference type="NCBI Taxonomy" id="29204"/>
    <lineage>
        <taxon>Eukaryota</taxon>
        <taxon>Sar</taxon>
        <taxon>Stramenopiles</taxon>
        <taxon>Ochrophyta</taxon>
        <taxon>Bacillariophyta</taxon>
        <taxon>Coscinodiscophyceae</taxon>
        <taxon>Thalassiosirophycidae</taxon>
        <taxon>Stephanodiscales</taxon>
        <taxon>Stephanodiscaceae</taxon>
        <taxon>Cyclotella</taxon>
    </lineage>
</organism>
<evidence type="ECO:0000256" key="3">
    <source>
        <dbReference type="ARBA" id="ARBA00030602"/>
    </source>
</evidence>
<evidence type="ECO:0000256" key="2">
    <source>
        <dbReference type="ARBA" id="ARBA00022679"/>
    </source>
</evidence>
<dbReference type="InterPro" id="IPR045038">
    <property type="entry name" value="AIG2-like"/>
</dbReference>
<dbReference type="Pfam" id="PF06094">
    <property type="entry name" value="GGACT"/>
    <property type="match status" value="1"/>
</dbReference>
<gene>
    <name evidence="5" type="ORF">HJC23_008447</name>
</gene>
<evidence type="ECO:0000313" key="6">
    <source>
        <dbReference type="Proteomes" id="UP001516023"/>
    </source>
</evidence>
<evidence type="ECO:0000313" key="5">
    <source>
        <dbReference type="EMBL" id="KAL3804632.1"/>
    </source>
</evidence>
<proteinExistence type="inferred from homology"/>
<keyword evidence="2" id="KW-0808">Transferase</keyword>
<feature type="domain" description="Gamma-glutamylcyclotransferase AIG2-like" evidence="4">
    <location>
        <begin position="20"/>
        <end position="127"/>
    </location>
</feature>
<dbReference type="Gene3D" id="3.10.490.10">
    <property type="entry name" value="Gamma-glutamyl cyclotransferase-like"/>
    <property type="match status" value="1"/>
</dbReference>
<keyword evidence="6" id="KW-1185">Reference proteome</keyword>
<dbReference type="EMBL" id="JABMIG020000006">
    <property type="protein sequence ID" value="KAL3804632.1"/>
    <property type="molecule type" value="Genomic_DNA"/>
</dbReference>
<comment type="caution">
    <text evidence="5">The sequence shown here is derived from an EMBL/GenBank/DDBJ whole genome shotgun (WGS) entry which is preliminary data.</text>
</comment>
<dbReference type="InterPro" id="IPR009288">
    <property type="entry name" value="AIG2-like_dom"/>
</dbReference>
<dbReference type="Proteomes" id="UP001516023">
    <property type="component" value="Unassembled WGS sequence"/>
</dbReference>
<dbReference type="InterPro" id="IPR013024">
    <property type="entry name" value="GGCT-like"/>
</dbReference>
<dbReference type="InterPro" id="IPR036568">
    <property type="entry name" value="GGCT-like_sf"/>
</dbReference>
<evidence type="ECO:0000256" key="1">
    <source>
        <dbReference type="ARBA" id="ARBA00008861"/>
    </source>
</evidence>
<dbReference type="PANTHER" id="PTHR31544">
    <property type="entry name" value="AIG2-LIKE PROTEIN D"/>
    <property type="match status" value="1"/>
</dbReference>
<evidence type="ECO:0000259" key="4">
    <source>
        <dbReference type="Pfam" id="PF06094"/>
    </source>
</evidence>